<sequence length="21" mass="2629">MPLRTQSEKRNKKIEKKKQEE</sequence>
<feature type="region of interest" description="Disordered" evidence="1">
    <location>
        <begin position="1"/>
        <end position="21"/>
    </location>
</feature>
<protein>
    <submittedName>
        <fullName evidence="2">Receptor-like protein kinase At3g21340</fullName>
    </submittedName>
</protein>
<keyword evidence="2" id="KW-0808">Transferase</keyword>
<evidence type="ECO:0000313" key="2">
    <source>
        <dbReference type="EMBL" id="MBX28730.1"/>
    </source>
</evidence>
<accession>A0A2P2MES8</accession>
<reference evidence="2" key="1">
    <citation type="submission" date="2018-02" db="EMBL/GenBank/DDBJ databases">
        <title>Rhizophora mucronata_Transcriptome.</title>
        <authorList>
            <person name="Meera S.P."/>
            <person name="Sreeshan A."/>
            <person name="Augustine A."/>
        </authorList>
    </citation>
    <scope>NUCLEOTIDE SEQUENCE</scope>
    <source>
        <tissue evidence="2">Leaf</tissue>
    </source>
</reference>
<organism evidence="2">
    <name type="scientific">Rhizophora mucronata</name>
    <name type="common">Asiatic mangrove</name>
    <dbReference type="NCBI Taxonomy" id="61149"/>
    <lineage>
        <taxon>Eukaryota</taxon>
        <taxon>Viridiplantae</taxon>
        <taxon>Streptophyta</taxon>
        <taxon>Embryophyta</taxon>
        <taxon>Tracheophyta</taxon>
        <taxon>Spermatophyta</taxon>
        <taxon>Magnoliopsida</taxon>
        <taxon>eudicotyledons</taxon>
        <taxon>Gunneridae</taxon>
        <taxon>Pentapetalae</taxon>
        <taxon>rosids</taxon>
        <taxon>fabids</taxon>
        <taxon>Malpighiales</taxon>
        <taxon>Rhizophoraceae</taxon>
        <taxon>Rhizophora</taxon>
    </lineage>
</organism>
<keyword evidence="2" id="KW-0675">Receptor</keyword>
<proteinExistence type="predicted"/>
<dbReference type="EMBL" id="GGEC01048246">
    <property type="protein sequence ID" value="MBX28730.1"/>
    <property type="molecule type" value="Transcribed_RNA"/>
</dbReference>
<feature type="compositionally biased region" description="Basic residues" evidence="1">
    <location>
        <begin position="10"/>
        <end position="21"/>
    </location>
</feature>
<keyword evidence="2" id="KW-0418">Kinase</keyword>
<dbReference type="AlphaFoldDB" id="A0A2P2MES8"/>
<evidence type="ECO:0000256" key="1">
    <source>
        <dbReference type="SAM" id="MobiDB-lite"/>
    </source>
</evidence>
<dbReference type="GO" id="GO:0016301">
    <property type="term" value="F:kinase activity"/>
    <property type="evidence" value="ECO:0007669"/>
    <property type="project" value="UniProtKB-KW"/>
</dbReference>
<name>A0A2P2MES8_RHIMU</name>